<evidence type="ECO:0000313" key="2">
    <source>
        <dbReference type="Proteomes" id="UP000214646"/>
    </source>
</evidence>
<dbReference type="EMBL" id="NIDE01000011">
    <property type="protein sequence ID" value="OWK39055.1"/>
    <property type="molecule type" value="Genomic_DNA"/>
</dbReference>
<organism evidence="1 2">
    <name type="scientific">Fimbriiglobus ruber</name>
    <dbReference type="NCBI Taxonomy" id="1908690"/>
    <lineage>
        <taxon>Bacteria</taxon>
        <taxon>Pseudomonadati</taxon>
        <taxon>Planctomycetota</taxon>
        <taxon>Planctomycetia</taxon>
        <taxon>Gemmatales</taxon>
        <taxon>Gemmataceae</taxon>
        <taxon>Fimbriiglobus</taxon>
    </lineage>
</organism>
<accession>A0A225DRP9</accession>
<proteinExistence type="predicted"/>
<protein>
    <submittedName>
        <fullName evidence="1">Uncharacterized protein</fullName>
    </submittedName>
</protein>
<sequence>MEPGAPDSPLFLTHFTRVTIKTMRGENRFTQFKTIRLNCKWQIQTFCL</sequence>
<name>A0A225DRP9_9BACT</name>
<gene>
    <name evidence="1" type="ORF">FRUB_06137</name>
</gene>
<dbReference type="Proteomes" id="UP000214646">
    <property type="component" value="Unassembled WGS sequence"/>
</dbReference>
<comment type="caution">
    <text evidence="1">The sequence shown here is derived from an EMBL/GenBank/DDBJ whole genome shotgun (WGS) entry which is preliminary data.</text>
</comment>
<reference evidence="2" key="1">
    <citation type="submission" date="2017-06" db="EMBL/GenBank/DDBJ databases">
        <title>Genome analysis of Fimbriiglobus ruber SP5, the first member of the order Planctomycetales with confirmed chitinolytic capability.</title>
        <authorList>
            <person name="Ravin N.V."/>
            <person name="Rakitin A.L."/>
            <person name="Ivanova A.A."/>
            <person name="Beletsky A.V."/>
            <person name="Kulichevskaya I.S."/>
            <person name="Mardanov A.V."/>
            <person name="Dedysh S.N."/>
        </authorList>
    </citation>
    <scope>NUCLEOTIDE SEQUENCE [LARGE SCALE GENOMIC DNA]</scope>
    <source>
        <strain evidence="2">SP5</strain>
    </source>
</reference>
<evidence type="ECO:0000313" key="1">
    <source>
        <dbReference type="EMBL" id="OWK39055.1"/>
    </source>
</evidence>
<dbReference type="AlphaFoldDB" id="A0A225DRP9"/>
<keyword evidence="2" id="KW-1185">Reference proteome</keyword>